<name>A0A8X9A2Q9_SALSN</name>
<organism evidence="2">
    <name type="scientific">Salvia splendens</name>
    <name type="common">Scarlet sage</name>
    <dbReference type="NCBI Taxonomy" id="180675"/>
    <lineage>
        <taxon>Eukaryota</taxon>
        <taxon>Viridiplantae</taxon>
        <taxon>Streptophyta</taxon>
        <taxon>Embryophyta</taxon>
        <taxon>Tracheophyta</taxon>
        <taxon>Spermatophyta</taxon>
        <taxon>Magnoliopsida</taxon>
        <taxon>eudicotyledons</taxon>
        <taxon>Gunneridae</taxon>
        <taxon>Pentapetalae</taxon>
        <taxon>asterids</taxon>
        <taxon>lamiids</taxon>
        <taxon>Lamiales</taxon>
        <taxon>Lamiaceae</taxon>
        <taxon>Nepetoideae</taxon>
        <taxon>Mentheae</taxon>
        <taxon>Salviinae</taxon>
        <taxon>Salvia</taxon>
        <taxon>Salvia subgen. Calosphace</taxon>
        <taxon>core Calosphace</taxon>
    </lineage>
</organism>
<gene>
    <name evidence="2" type="ORF">SASPL_111823</name>
</gene>
<dbReference type="EMBL" id="PNBA02000004">
    <property type="protein sequence ID" value="KAG6427577.1"/>
    <property type="molecule type" value="Genomic_DNA"/>
</dbReference>
<dbReference type="Gene3D" id="2.40.50.140">
    <property type="entry name" value="Nucleic acid-binding proteins"/>
    <property type="match status" value="1"/>
</dbReference>
<keyword evidence="3" id="KW-1185">Reference proteome</keyword>
<dbReference type="InterPro" id="IPR012340">
    <property type="entry name" value="NA-bd_OB-fold"/>
</dbReference>
<dbReference type="PANTHER" id="PTHR33889">
    <property type="entry name" value="OS04G0681850 PROTEIN"/>
    <property type="match status" value="1"/>
</dbReference>
<reference evidence="2" key="2">
    <citation type="submission" date="2020-08" db="EMBL/GenBank/DDBJ databases">
        <title>Plant Genome Project.</title>
        <authorList>
            <person name="Zhang R.-G."/>
        </authorList>
    </citation>
    <scope>NUCLEOTIDE SEQUENCE</scope>
    <source>
        <strain evidence="2">Huo1</strain>
        <tissue evidence="2">Leaf</tissue>
    </source>
</reference>
<dbReference type="AlphaFoldDB" id="A0A8X9A2Q9"/>
<dbReference type="PANTHER" id="PTHR33889:SF7">
    <property type="entry name" value="OS04G0681850 PROTEIN"/>
    <property type="match status" value="1"/>
</dbReference>
<dbReference type="InterPro" id="IPR056671">
    <property type="entry name" value="DUF7769"/>
</dbReference>
<dbReference type="Pfam" id="PF24964">
    <property type="entry name" value="DUF7769"/>
    <property type="match status" value="1"/>
</dbReference>
<evidence type="ECO:0000313" key="2">
    <source>
        <dbReference type="EMBL" id="KAG6427577.1"/>
    </source>
</evidence>
<feature type="domain" description="DUF7769" evidence="1">
    <location>
        <begin position="7"/>
        <end position="59"/>
    </location>
</feature>
<protein>
    <recommendedName>
        <fullName evidence="1">DUF7769 domain-containing protein</fullName>
    </recommendedName>
</protein>
<dbReference type="Proteomes" id="UP000298416">
    <property type="component" value="Unassembled WGS sequence"/>
</dbReference>
<proteinExistence type="predicted"/>
<reference evidence="2" key="1">
    <citation type="submission" date="2018-01" db="EMBL/GenBank/DDBJ databases">
        <authorList>
            <person name="Mao J.F."/>
        </authorList>
    </citation>
    <scope>NUCLEOTIDE SEQUENCE</scope>
    <source>
        <strain evidence="2">Huo1</strain>
        <tissue evidence="2">Leaf</tissue>
    </source>
</reference>
<evidence type="ECO:0000313" key="3">
    <source>
        <dbReference type="Proteomes" id="UP000298416"/>
    </source>
</evidence>
<evidence type="ECO:0000259" key="1">
    <source>
        <dbReference type="Pfam" id="PF24964"/>
    </source>
</evidence>
<sequence length="300" mass="34163">MRPREYSSEQRNQVVQFILERCIKGKPPRGTLKEAQLKFSISRQTCTRYWNAAKKQQESGKAIQLVNGKKSRQYSKVIHFDLTLFQGLNFSKRCNIRSIAIGLGCSKSTVWRWVKAGLIRSHTLAIRPDLTAPNKLLRLRFRFVVNIVDDSSNASLLLWDREVVQLIGKKVNDLIGSNMENCAMEYVPKKIEELLVGQEVLFKILKVVEKFVPHNIASQVLNTDVFGKGFVTPDLSIVTKQNGIEWIAEGSVKQCLEDEFDSCDDVCFEKIKKKKMKKVDVIEDEDEASVSYTQDLSGAD</sequence>
<comment type="caution">
    <text evidence="2">The sequence shown here is derived from an EMBL/GenBank/DDBJ whole genome shotgun (WGS) entry which is preliminary data.</text>
</comment>
<accession>A0A8X9A2Q9</accession>